<evidence type="ECO:0000313" key="2">
    <source>
        <dbReference type="EMBL" id="POZ62401.1"/>
    </source>
</evidence>
<dbReference type="AlphaFoldDB" id="A0A2S5DHB1"/>
<gene>
    <name evidence="2" type="ORF">C2I19_08585</name>
</gene>
<dbReference type="PROSITE" id="PS51186">
    <property type="entry name" value="GNAT"/>
    <property type="match status" value="1"/>
</dbReference>
<dbReference type="InterPro" id="IPR016181">
    <property type="entry name" value="Acyl_CoA_acyltransferase"/>
</dbReference>
<dbReference type="InterPro" id="IPR000182">
    <property type="entry name" value="GNAT_dom"/>
</dbReference>
<comment type="caution">
    <text evidence="2">The sequence shown here is derived from an EMBL/GenBank/DDBJ whole genome shotgun (WGS) entry which is preliminary data.</text>
</comment>
<evidence type="ECO:0000313" key="3">
    <source>
        <dbReference type="Proteomes" id="UP000237082"/>
    </source>
</evidence>
<accession>A0A2S5DHB1</accession>
<name>A0A2S5DHB1_9NEIS</name>
<dbReference type="SUPFAM" id="SSF55729">
    <property type="entry name" value="Acyl-CoA N-acyltransferases (Nat)"/>
    <property type="match status" value="1"/>
</dbReference>
<reference evidence="3" key="1">
    <citation type="submission" date="2018-02" db="EMBL/GenBank/DDBJ databases">
        <authorList>
            <person name="O'Hara-Hanley K."/>
            <person name="Soby S."/>
        </authorList>
    </citation>
    <scope>NUCLEOTIDE SEQUENCE [LARGE SCALE GENOMIC DNA]</scope>
    <source>
        <strain evidence="3">MWU14-2602</strain>
    </source>
</reference>
<dbReference type="OrthoDB" id="9801669at2"/>
<dbReference type="Gene3D" id="3.40.630.30">
    <property type="match status" value="1"/>
</dbReference>
<dbReference type="InterPro" id="IPR051531">
    <property type="entry name" value="N-acetyltransferase"/>
</dbReference>
<dbReference type="GO" id="GO:0016747">
    <property type="term" value="F:acyltransferase activity, transferring groups other than amino-acyl groups"/>
    <property type="evidence" value="ECO:0007669"/>
    <property type="project" value="InterPro"/>
</dbReference>
<dbReference type="Proteomes" id="UP000237082">
    <property type="component" value="Unassembled WGS sequence"/>
</dbReference>
<keyword evidence="3" id="KW-1185">Reference proteome</keyword>
<organism evidence="2 3">
    <name type="scientific">Chromobacterium alticapitis</name>
    <dbReference type="NCBI Taxonomy" id="2073169"/>
    <lineage>
        <taxon>Bacteria</taxon>
        <taxon>Pseudomonadati</taxon>
        <taxon>Pseudomonadota</taxon>
        <taxon>Betaproteobacteria</taxon>
        <taxon>Neisseriales</taxon>
        <taxon>Chromobacteriaceae</taxon>
        <taxon>Chromobacterium</taxon>
    </lineage>
</organism>
<protein>
    <recommendedName>
        <fullName evidence="1">N-acetyltransferase domain-containing protein</fullName>
    </recommendedName>
</protein>
<proteinExistence type="predicted"/>
<dbReference type="RefSeq" id="WP_103902293.1">
    <property type="nucleotide sequence ID" value="NZ_PQWB01000030.1"/>
</dbReference>
<feature type="domain" description="N-acetyltransferase" evidence="1">
    <location>
        <begin position="18"/>
        <end position="184"/>
    </location>
</feature>
<dbReference type="Pfam" id="PF13302">
    <property type="entry name" value="Acetyltransf_3"/>
    <property type="match status" value="1"/>
</dbReference>
<dbReference type="EMBL" id="PQWB01000030">
    <property type="protein sequence ID" value="POZ62401.1"/>
    <property type="molecule type" value="Genomic_DNA"/>
</dbReference>
<evidence type="ECO:0000259" key="1">
    <source>
        <dbReference type="PROSITE" id="PS51186"/>
    </source>
</evidence>
<sequence>MKRLDIEGIDSIVRSERLRLEPLRPEHAEALFPMFCQPRVYDWISLRAPASADRLAARWRTLALERTEPRAEYGFGWAVRRELDGAWLGKLDADVRADGVAGNVGYLFDPGYWGQGYASEAVSALARHLERHGVHEQWATVTVGNKASMRVLGRAGFIQTRVLKGNDTIRGVAMDDVEFVRRAADAPG</sequence>
<dbReference type="PANTHER" id="PTHR43792">
    <property type="entry name" value="GNAT FAMILY, PUTATIVE (AFU_ORTHOLOGUE AFUA_3G00765)-RELATED-RELATED"/>
    <property type="match status" value="1"/>
</dbReference>